<dbReference type="InterPro" id="IPR038071">
    <property type="entry name" value="UROD/MetE-like_sf"/>
</dbReference>
<comment type="caution">
    <text evidence="1">The sequence shown here is derived from an EMBL/GenBank/DDBJ whole genome shotgun (WGS) entry which is preliminary data.</text>
</comment>
<dbReference type="AlphaFoldDB" id="A0A498H1P0"/>
<dbReference type="RefSeq" id="WP_164913661.1">
    <property type="nucleotide sequence ID" value="NZ_LHQS01000002.1"/>
</dbReference>
<keyword evidence="2" id="KW-1185">Reference proteome</keyword>
<protein>
    <recommendedName>
        <fullName evidence="3">Methionine synthase</fullName>
    </recommendedName>
</protein>
<name>A0A498H1P0_9EURY</name>
<accession>A0A498H1P0</accession>
<dbReference type="Gene3D" id="3.20.20.210">
    <property type="match status" value="1"/>
</dbReference>
<gene>
    <name evidence="1" type="ORF">ABH15_07015</name>
</gene>
<evidence type="ECO:0008006" key="3">
    <source>
        <dbReference type="Google" id="ProtNLM"/>
    </source>
</evidence>
<dbReference type="Proteomes" id="UP000290932">
    <property type="component" value="Unassembled WGS sequence"/>
</dbReference>
<evidence type="ECO:0000313" key="1">
    <source>
        <dbReference type="EMBL" id="RXE55950.1"/>
    </source>
</evidence>
<reference evidence="1 2" key="1">
    <citation type="journal article" date="2015" name="Int. J. Syst. Evol. Microbiol.">
        <title>Methanoculleus taiwanensis sp. nov., a methanogen isolated from deep marine sediment at the deformation front area near Taiwan.</title>
        <authorList>
            <person name="Weng C.Y."/>
            <person name="Chen S.C."/>
            <person name="Lai M.C."/>
            <person name="Wu S.Y."/>
            <person name="Lin S."/>
            <person name="Yang T.F."/>
            <person name="Chen P.C."/>
        </authorList>
    </citation>
    <scope>NUCLEOTIDE SEQUENCE [LARGE SCALE GENOMIC DNA]</scope>
    <source>
        <strain evidence="1 2">CYW4</strain>
    </source>
</reference>
<dbReference type="EMBL" id="LHQS01000002">
    <property type="protein sequence ID" value="RXE55950.1"/>
    <property type="molecule type" value="Genomic_DNA"/>
</dbReference>
<organism evidence="1 2">
    <name type="scientific">Methanoculleus taiwanensis</name>
    <dbReference type="NCBI Taxonomy" id="1550565"/>
    <lineage>
        <taxon>Archaea</taxon>
        <taxon>Methanobacteriati</taxon>
        <taxon>Methanobacteriota</taxon>
        <taxon>Stenosarchaea group</taxon>
        <taxon>Methanomicrobia</taxon>
        <taxon>Methanomicrobiales</taxon>
        <taxon>Methanomicrobiaceae</taxon>
        <taxon>Methanoculleus</taxon>
    </lineage>
</organism>
<evidence type="ECO:0000313" key="2">
    <source>
        <dbReference type="Proteomes" id="UP000290932"/>
    </source>
</evidence>
<proteinExistence type="predicted"/>
<dbReference type="OrthoDB" id="111744at2157"/>
<sequence>MATMLPQMDLHATGIGALPHLDPDAACRSVLAAFPRVPYAPTLPNRGLLERIVFCDSEHLPGRVLADERLTVDTSGSHAPAMEQILLDYLEGNAAPYAVGEAYGSAFHRMLSFDLSDVLVFKFQLTGSVTFGMQVVDERKRPIHYDPEYADVLNKMIALRAKWCETVMRERTGAKRTLIVLDEPYLAALGSSVVPVDEEVVRSSVSDAAGLLEGSLGIHCCSNTDWGFLMSLEPAVISFDAYQHAREFLLYADDLAAYLEAGGVIAWGIVPSEPHLYAAESLDALFDRFMQIRSKVTDLVGDRLFNERSLITPTCGIRLADVPDAEAIMQTAAELSRRAREEAA</sequence>
<dbReference type="SUPFAM" id="SSF51726">
    <property type="entry name" value="UROD/MetE-like"/>
    <property type="match status" value="1"/>
</dbReference>